<feature type="domain" description="Penicillin-binding protein 4 C-terminal" evidence="13">
    <location>
        <begin position="318"/>
        <end position="367"/>
    </location>
</feature>
<dbReference type="GO" id="GO:0071555">
    <property type="term" value="P:cell wall organization"/>
    <property type="evidence" value="ECO:0007669"/>
    <property type="project" value="UniProtKB-KW"/>
</dbReference>
<accession>A0A3R8R9H7</accession>
<keyword evidence="5" id="KW-0133">Cell shape</keyword>
<comment type="similarity">
    <text evidence="2 10">Belongs to the peptidase S11 family.</text>
</comment>
<keyword evidence="11" id="KW-0472">Membrane</keyword>
<dbReference type="InterPro" id="IPR012338">
    <property type="entry name" value="Beta-lactam/transpept-like"/>
</dbReference>
<dbReference type="InterPro" id="IPR015956">
    <property type="entry name" value="Peniciliin-bd_prot_C_sf"/>
</dbReference>
<sequence length="448" mass="49527">MKRILLALLLIGLVWGGPVVKADELMDIARASGYEVYEGYRPKSSILIDGNTGDIVWQDNIDESRDPASMSKLMTLYLVYEAIGQGKLTEDTIIRATETDQAISAIHEISNNPIYASVDYTVGDLIAMTLVPSSNVATVMLANYLSNNDSDAFMDMMNAKAKELGMTNSVWNNPGGAGASGFRGYYSPKRYDNSASNQTTARDMAILVYHLTKKYPAILEYTRHRVIVTMVDTPYQQAYNSYNYSLPGNIYGLEGVTGLKTGSSPRAAFNISMTIDRGGQKMIAVIMGVGTWSDMNSDFQRHAFANALIDKAYQDFEYKKVLTAGKHSQDGKHYQVESDLYATVPVGNSPKLVYKDGQVYADNGLDSVSPLIQDSVKAEDTGVLATVNKALVKKQSAEADNQTDFTLTWIGSSLVLLPLALVSYFIFRNEQKNRAQFKERRKSRSRNK</sequence>
<dbReference type="GO" id="GO:0046677">
    <property type="term" value="P:response to antibiotic"/>
    <property type="evidence" value="ECO:0007669"/>
    <property type="project" value="InterPro"/>
</dbReference>
<keyword evidence="3" id="KW-0732">Signal</keyword>
<dbReference type="GO" id="GO:0009252">
    <property type="term" value="P:peptidoglycan biosynthetic process"/>
    <property type="evidence" value="ECO:0007669"/>
    <property type="project" value="UniProtKB-KW"/>
</dbReference>
<evidence type="ECO:0000313" key="15">
    <source>
        <dbReference type="Proteomes" id="UP000274117"/>
    </source>
</evidence>
<feature type="active site" description="Acyl-ester intermediate" evidence="8">
    <location>
        <position position="69"/>
    </location>
</feature>
<dbReference type="GO" id="GO:0009002">
    <property type="term" value="F:serine-type D-Ala-D-Ala carboxypeptidase activity"/>
    <property type="evidence" value="ECO:0007669"/>
    <property type="project" value="InterPro"/>
</dbReference>
<dbReference type="Gene3D" id="3.40.710.10">
    <property type="entry name" value="DD-peptidase/beta-lactamase superfamily"/>
    <property type="match status" value="1"/>
</dbReference>
<protein>
    <submittedName>
        <fullName evidence="14">D-alanyl-D-alanine carboxypeptidase</fullName>
    </submittedName>
</protein>
<keyword evidence="7" id="KW-0961">Cell wall biogenesis/degradation</keyword>
<dbReference type="GO" id="GO:0006508">
    <property type="term" value="P:proteolysis"/>
    <property type="evidence" value="ECO:0007669"/>
    <property type="project" value="InterPro"/>
</dbReference>
<keyword evidence="11" id="KW-0812">Transmembrane</keyword>
<dbReference type="GO" id="GO:0030655">
    <property type="term" value="P:beta-lactam antibiotic catabolic process"/>
    <property type="evidence" value="ECO:0007669"/>
    <property type="project" value="InterPro"/>
</dbReference>
<keyword evidence="14" id="KW-0645">Protease</keyword>
<keyword evidence="4" id="KW-0378">Hydrolase</keyword>
<keyword evidence="6" id="KW-0573">Peptidoglycan synthesis</keyword>
<dbReference type="SUPFAM" id="SSF56601">
    <property type="entry name" value="beta-lactamase/transpeptidase-like"/>
    <property type="match status" value="1"/>
</dbReference>
<evidence type="ECO:0000256" key="9">
    <source>
        <dbReference type="PIRSR" id="PIRSR618044-2"/>
    </source>
</evidence>
<dbReference type="InterPro" id="IPR018044">
    <property type="entry name" value="Peptidase_S11"/>
</dbReference>
<dbReference type="InterPro" id="IPR001967">
    <property type="entry name" value="Peptidase_S11_N"/>
</dbReference>
<evidence type="ECO:0000259" key="12">
    <source>
        <dbReference type="Pfam" id="PF00768"/>
    </source>
</evidence>
<evidence type="ECO:0000256" key="5">
    <source>
        <dbReference type="ARBA" id="ARBA00022960"/>
    </source>
</evidence>
<dbReference type="Gene3D" id="2.30.140.20">
    <property type="entry name" value="Penicillin-binding protein 4, C-terminal domain"/>
    <property type="match status" value="1"/>
</dbReference>
<dbReference type="GO" id="GO:0008360">
    <property type="term" value="P:regulation of cell shape"/>
    <property type="evidence" value="ECO:0007669"/>
    <property type="project" value="UniProtKB-KW"/>
</dbReference>
<keyword evidence="11" id="KW-1133">Transmembrane helix</keyword>
<dbReference type="InterPro" id="IPR037091">
    <property type="entry name" value="Pen-bd_prot4_C_dom_sf"/>
</dbReference>
<reference evidence="14 15" key="2">
    <citation type="submission" date="2018-12" db="EMBL/GenBank/DDBJ databases">
        <title>Whole-genome sequences of fifteen clinical Streptococcus suis strains isolated from pigs between 2006 and 2018.</title>
        <authorList>
            <person name="Stevens M.J.A."/>
            <person name="Cernela N."/>
            <person name="Spoerry Serrano N."/>
            <person name="Schmitt S."/>
            <person name="Schrenzel J."/>
            <person name="Stephan R."/>
        </authorList>
    </citation>
    <scope>NUCLEOTIDE SEQUENCE [LARGE SCALE GENOMIC DNA]</scope>
    <source>
        <strain evidence="14 15">PP422</strain>
    </source>
</reference>
<dbReference type="PRINTS" id="PR00725">
    <property type="entry name" value="DADACBPTASE1"/>
</dbReference>
<proteinExistence type="inferred from homology"/>
<reference evidence="14 15" key="1">
    <citation type="submission" date="2018-11" db="EMBL/GenBank/DDBJ databases">
        <authorList>
            <person name="Stevens M.J."/>
            <person name="Cernela N."/>
            <person name="Spoerry Serrano N."/>
            <person name="Schmitt S."/>
            <person name="Schrenzel J."/>
            <person name="Stephan R."/>
        </authorList>
    </citation>
    <scope>NUCLEOTIDE SEQUENCE [LARGE SCALE GENOMIC DNA]</scope>
    <source>
        <strain evidence="14 15">PP422</strain>
    </source>
</reference>
<evidence type="ECO:0000256" key="4">
    <source>
        <dbReference type="ARBA" id="ARBA00022801"/>
    </source>
</evidence>
<name>A0A3R8R9H7_STRSU</name>
<dbReference type="EMBL" id="RSDO01000004">
    <property type="protein sequence ID" value="RRR54290.1"/>
    <property type="molecule type" value="Genomic_DNA"/>
</dbReference>
<evidence type="ECO:0000256" key="7">
    <source>
        <dbReference type="ARBA" id="ARBA00023316"/>
    </source>
</evidence>
<evidence type="ECO:0000256" key="3">
    <source>
        <dbReference type="ARBA" id="ARBA00022729"/>
    </source>
</evidence>
<evidence type="ECO:0000256" key="8">
    <source>
        <dbReference type="PIRSR" id="PIRSR618044-1"/>
    </source>
</evidence>
<feature type="active site" evidence="8">
    <location>
        <position position="133"/>
    </location>
</feature>
<evidence type="ECO:0000259" key="13">
    <source>
        <dbReference type="Pfam" id="PF09211"/>
    </source>
</evidence>
<evidence type="ECO:0000256" key="10">
    <source>
        <dbReference type="RuleBase" id="RU004016"/>
    </source>
</evidence>
<comment type="function">
    <text evidence="1">Removes C-terminal D-alanyl residues from sugar-peptide cell wall precursors.</text>
</comment>
<dbReference type="Pfam" id="PF00768">
    <property type="entry name" value="Peptidase_S11"/>
    <property type="match status" value="1"/>
</dbReference>
<dbReference type="GO" id="GO:0008800">
    <property type="term" value="F:beta-lactamase activity"/>
    <property type="evidence" value="ECO:0007669"/>
    <property type="project" value="InterPro"/>
</dbReference>
<evidence type="ECO:0000256" key="2">
    <source>
        <dbReference type="ARBA" id="ARBA00007164"/>
    </source>
</evidence>
<evidence type="ECO:0000313" key="14">
    <source>
        <dbReference type="EMBL" id="RRR54290.1"/>
    </source>
</evidence>
<feature type="active site" description="Proton acceptor" evidence="8">
    <location>
        <position position="72"/>
    </location>
</feature>
<feature type="transmembrane region" description="Helical" evidence="11">
    <location>
        <begin position="407"/>
        <end position="427"/>
    </location>
</feature>
<gene>
    <name evidence="14" type="ORF">EI998_03180</name>
</gene>
<dbReference type="Proteomes" id="UP000274117">
    <property type="component" value="Unassembled WGS sequence"/>
</dbReference>
<dbReference type="PANTHER" id="PTHR35333:SF4">
    <property type="entry name" value="SLR0121 PROTEIN"/>
    <property type="match status" value="1"/>
</dbReference>
<evidence type="ECO:0000256" key="11">
    <source>
        <dbReference type="SAM" id="Phobius"/>
    </source>
</evidence>
<dbReference type="InterPro" id="IPR000871">
    <property type="entry name" value="Beta-lactam_class-A"/>
</dbReference>
<dbReference type="InterPro" id="IPR015294">
    <property type="entry name" value="Pen-bd_prot4_C_dom"/>
</dbReference>
<dbReference type="Pfam" id="PF09211">
    <property type="entry name" value="DUF1958"/>
    <property type="match status" value="1"/>
</dbReference>
<dbReference type="PANTHER" id="PTHR35333">
    <property type="entry name" value="BETA-LACTAMASE"/>
    <property type="match status" value="1"/>
</dbReference>
<dbReference type="SUPFAM" id="SSF69189">
    <property type="entry name" value="Penicillin-binding protein associated domain"/>
    <property type="match status" value="1"/>
</dbReference>
<dbReference type="AlphaFoldDB" id="A0A3R8R9H7"/>
<feature type="binding site" evidence="9">
    <location>
        <position position="260"/>
    </location>
    <ligand>
        <name>substrate</name>
    </ligand>
</feature>
<comment type="caution">
    <text evidence="14">The sequence shown here is derived from an EMBL/GenBank/DDBJ whole genome shotgun (WGS) entry which is preliminary data.</text>
</comment>
<organism evidence="14 15">
    <name type="scientific">Streptococcus suis</name>
    <dbReference type="NCBI Taxonomy" id="1307"/>
    <lineage>
        <taxon>Bacteria</taxon>
        <taxon>Bacillati</taxon>
        <taxon>Bacillota</taxon>
        <taxon>Bacilli</taxon>
        <taxon>Lactobacillales</taxon>
        <taxon>Streptococcaceae</taxon>
        <taxon>Streptococcus</taxon>
    </lineage>
</organism>
<feature type="domain" description="Peptidase S11 D-alanyl-D-alanine carboxypeptidase A N-terminal" evidence="12">
    <location>
        <begin position="42"/>
        <end position="289"/>
    </location>
</feature>
<keyword evidence="14" id="KW-0121">Carboxypeptidase</keyword>
<evidence type="ECO:0000256" key="1">
    <source>
        <dbReference type="ARBA" id="ARBA00003217"/>
    </source>
</evidence>
<evidence type="ECO:0000256" key="6">
    <source>
        <dbReference type="ARBA" id="ARBA00022984"/>
    </source>
</evidence>